<keyword evidence="6" id="KW-1185">Reference proteome</keyword>
<evidence type="ECO:0000256" key="3">
    <source>
        <dbReference type="ARBA" id="ARBA00022833"/>
    </source>
</evidence>
<protein>
    <recommendedName>
        <fullName evidence="4">BAH domain-containing protein</fullName>
    </recommendedName>
</protein>
<dbReference type="SMART" id="SM00439">
    <property type="entry name" value="BAH"/>
    <property type="match status" value="1"/>
</dbReference>
<evidence type="ECO:0000256" key="2">
    <source>
        <dbReference type="ARBA" id="ARBA00022771"/>
    </source>
</evidence>
<dbReference type="GO" id="GO:0008270">
    <property type="term" value="F:zinc ion binding"/>
    <property type="evidence" value="ECO:0007669"/>
    <property type="project" value="UniProtKB-KW"/>
</dbReference>
<dbReference type="SUPFAM" id="SSF57903">
    <property type="entry name" value="FYVE/PHD zinc finger"/>
    <property type="match status" value="1"/>
</dbReference>
<dbReference type="InterPro" id="IPR013083">
    <property type="entry name" value="Znf_RING/FYVE/PHD"/>
</dbReference>
<evidence type="ECO:0000259" key="4">
    <source>
        <dbReference type="PROSITE" id="PS51038"/>
    </source>
</evidence>
<dbReference type="Gene3D" id="3.30.40.10">
    <property type="entry name" value="Zinc/RING finger domain, C3HC4 (zinc finger)"/>
    <property type="match status" value="1"/>
</dbReference>
<dbReference type="CDD" id="cd04370">
    <property type="entry name" value="BAH"/>
    <property type="match status" value="1"/>
</dbReference>
<dbReference type="GO" id="GO:0003682">
    <property type="term" value="F:chromatin binding"/>
    <property type="evidence" value="ECO:0007669"/>
    <property type="project" value="InterPro"/>
</dbReference>
<dbReference type="InterPro" id="IPR019786">
    <property type="entry name" value="Zinc_finger_PHD-type_CS"/>
</dbReference>
<sequence length="184" mass="21703">MSKTGVRKKTEYKQVIINNETYRVGDNVKINEYNDDCVYAQILNFWQDGCKPDAYARVKWYFKPSDIFKEIPEFISVAELMSSNVEQSISVQCIYDKIKVMTLEEYHEKDEVSDDIMFSRSIYDNGMKVLRPHLSQWTRVCICESILNPDLCYIGCEQCLKFFHQECIKLTEDREYICDECLSS</sequence>
<dbReference type="PROSITE" id="PS01359">
    <property type="entry name" value="ZF_PHD_1"/>
    <property type="match status" value="1"/>
</dbReference>
<dbReference type="Proteomes" id="UP000187209">
    <property type="component" value="Unassembled WGS sequence"/>
</dbReference>
<dbReference type="PROSITE" id="PS51038">
    <property type="entry name" value="BAH"/>
    <property type="match status" value="1"/>
</dbReference>
<dbReference type="InterPro" id="IPR043151">
    <property type="entry name" value="BAH_sf"/>
</dbReference>
<dbReference type="Pfam" id="PF01426">
    <property type="entry name" value="BAH"/>
    <property type="match status" value="1"/>
</dbReference>
<dbReference type="AlphaFoldDB" id="A0A1R2AWI9"/>
<name>A0A1R2AWI9_9CILI</name>
<proteinExistence type="predicted"/>
<keyword evidence="3" id="KW-0862">Zinc</keyword>
<keyword evidence="2" id="KW-0863">Zinc-finger</keyword>
<dbReference type="Gene3D" id="2.30.30.490">
    <property type="match status" value="1"/>
</dbReference>
<feature type="domain" description="BAH" evidence="4">
    <location>
        <begin position="20"/>
        <end position="134"/>
    </location>
</feature>
<dbReference type="PANTHER" id="PTHR46364">
    <property type="entry name" value="OS08G0421900 PROTEIN"/>
    <property type="match status" value="1"/>
</dbReference>
<organism evidence="5 6">
    <name type="scientific">Stentor coeruleus</name>
    <dbReference type="NCBI Taxonomy" id="5963"/>
    <lineage>
        <taxon>Eukaryota</taxon>
        <taxon>Sar</taxon>
        <taxon>Alveolata</taxon>
        <taxon>Ciliophora</taxon>
        <taxon>Postciliodesmatophora</taxon>
        <taxon>Heterotrichea</taxon>
        <taxon>Heterotrichida</taxon>
        <taxon>Stentoridae</taxon>
        <taxon>Stentor</taxon>
    </lineage>
</organism>
<accession>A0A1R2AWI9</accession>
<dbReference type="InterPro" id="IPR001025">
    <property type="entry name" value="BAH_dom"/>
</dbReference>
<gene>
    <name evidence="5" type="ORF">SteCoe_33548</name>
</gene>
<reference evidence="5 6" key="1">
    <citation type="submission" date="2016-11" db="EMBL/GenBank/DDBJ databases">
        <title>The macronuclear genome of Stentor coeruleus: a giant cell with tiny introns.</title>
        <authorList>
            <person name="Slabodnick M."/>
            <person name="Ruby J.G."/>
            <person name="Reiff S.B."/>
            <person name="Swart E.C."/>
            <person name="Gosai S."/>
            <person name="Prabakaran S."/>
            <person name="Witkowska E."/>
            <person name="Larue G.E."/>
            <person name="Fisher S."/>
            <person name="Freeman R.M."/>
            <person name="Gunawardena J."/>
            <person name="Chu W."/>
            <person name="Stover N.A."/>
            <person name="Gregory B.D."/>
            <person name="Nowacki M."/>
            <person name="Derisi J."/>
            <person name="Roy S.W."/>
            <person name="Marshall W.F."/>
            <person name="Sood P."/>
        </authorList>
    </citation>
    <scope>NUCLEOTIDE SEQUENCE [LARGE SCALE GENOMIC DNA]</scope>
    <source>
        <strain evidence="5">WM001</strain>
    </source>
</reference>
<evidence type="ECO:0000313" key="6">
    <source>
        <dbReference type="Proteomes" id="UP000187209"/>
    </source>
</evidence>
<keyword evidence="1" id="KW-0479">Metal-binding</keyword>
<dbReference type="EMBL" id="MPUH01001269">
    <property type="protein sequence ID" value="OMJ68878.1"/>
    <property type="molecule type" value="Genomic_DNA"/>
</dbReference>
<comment type="caution">
    <text evidence="5">The sequence shown here is derived from an EMBL/GenBank/DDBJ whole genome shotgun (WGS) entry which is preliminary data.</text>
</comment>
<evidence type="ECO:0000256" key="1">
    <source>
        <dbReference type="ARBA" id="ARBA00022723"/>
    </source>
</evidence>
<dbReference type="InterPro" id="IPR011011">
    <property type="entry name" value="Znf_FYVE_PHD"/>
</dbReference>
<evidence type="ECO:0000313" key="5">
    <source>
        <dbReference type="EMBL" id="OMJ68878.1"/>
    </source>
</evidence>
<dbReference type="OrthoDB" id="308516at2759"/>